<dbReference type="Proteomes" id="UP000184245">
    <property type="component" value="Unassembled WGS sequence"/>
</dbReference>
<dbReference type="STRING" id="1122155.SAMN02745158_00195"/>
<dbReference type="CDD" id="cd07908">
    <property type="entry name" value="Mn_catalase_like"/>
    <property type="match status" value="1"/>
</dbReference>
<dbReference type="Gene3D" id="1.20.1260.10">
    <property type="match status" value="1"/>
</dbReference>
<evidence type="ECO:0000259" key="1">
    <source>
        <dbReference type="Pfam" id="PF02915"/>
    </source>
</evidence>
<name>A0A1M4SP24_9CLOT</name>
<dbReference type="Pfam" id="PF02915">
    <property type="entry name" value="Rubrerythrin"/>
    <property type="match status" value="1"/>
</dbReference>
<dbReference type="GO" id="GO:0046872">
    <property type="term" value="F:metal ion binding"/>
    <property type="evidence" value="ECO:0007669"/>
    <property type="project" value="InterPro"/>
</dbReference>
<protein>
    <submittedName>
        <fullName evidence="2">Bacterioferritin</fullName>
    </submittedName>
</protein>
<dbReference type="SUPFAM" id="SSF47240">
    <property type="entry name" value="Ferritin-like"/>
    <property type="match status" value="1"/>
</dbReference>
<sequence length="170" mass="19956">MEQKGFVFAAEAPYPQVKVKCMNQMYAREMASNIGACNSEMSAVSLYFYNSIIAGETYKEISDCFHKIMIVEMHHLDIFGRLAYLLGADPRLWAYTRRRPIYWSPGCNQYPRQLKDLLQNALRGEEEAIRKYKRQAESIRDPYVVANLQRIIEDENIHVEIFQTLCRQYL</sequence>
<dbReference type="RefSeq" id="WP_072848326.1">
    <property type="nucleotide sequence ID" value="NZ_FQVI01000001.1"/>
</dbReference>
<dbReference type="GO" id="GO:0016491">
    <property type="term" value="F:oxidoreductase activity"/>
    <property type="evidence" value="ECO:0007669"/>
    <property type="project" value="InterPro"/>
</dbReference>
<dbReference type="AlphaFoldDB" id="A0A1M4SP24"/>
<dbReference type="EMBL" id="FQVI01000001">
    <property type="protein sequence ID" value="SHE34034.1"/>
    <property type="molecule type" value="Genomic_DNA"/>
</dbReference>
<dbReference type="InterPro" id="IPR009078">
    <property type="entry name" value="Ferritin-like_SF"/>
</dbReference>
<gene>
    <name evidence="2" type="ORF">SAMN02745158_00195</name>
</gene>
<evidence type="ECO:0000313" key="3">
    <source>
        <dbReference type="Proteomes" id="UP000184245"/>
    </source>
</evidence>
<organism evidence="2 3">
    <name type="scientific">Lactonifactor longoviformis DSM 17459</name>
    <dbReference type="NCBI Taxonomy" id="1122155"/>
    <lineage>
        <taxon>Bacteria</taxon>
        <taxon>Bacillati</taxon>
        <taxon>Bacillota</taxon>
        <taxon>Clostridia</taxon>
        <taxon>Eubacteriales</taxon>
        <taxon>Clostridiaceae</taxon>
        <taxon>Lactonifactor</taxon>
    </lineage>
</organism>
<dbReference type="OrthoDB" id="9791649at2"/>
<proteinExistence type="predicted"/>
<feature type="domain" description="Rubrerythrin diiron-binding" evidence="1">
    <location>
        <begin position="36"/>
        <end position="165"/>
    </location>
</feature>
<dbReference type="InterPro" id="IPR003251">
    <property type="entry name" value="Rr_diiron-bd_dom"/>
</dbReference>
<evidence type="ECO:0000313" key="2">
    <source>
        <dbReference type="EMBL" id="SHE34034.1"/>
    </source>
</evidence>
<keyword evidence="3" id="KW-1185">Reference proteome</keyword>
<accession>A0A1M4SP24</accession>
<reference evidence="2 3" key="1">
    <citation type="submission" date="2016-11" db="EMBL/GenBank/DDBJ databases">
        <authorList>
            <person name="Jaros S."/>
            <person name="Januszkiewicz K."/>
            <person name="Wedrychowicz H."/>
        </authorList>
    </citation>
    <scope>NUCLEOTIDE SEQUENCE [LARGE SCALE GENOMIC DNA]</scope>
    <source>
        <strain evidence="2 3">DSM 17459</strain>
    </source>
</reference>
<dbReference type="InterPro" id="IPR012347">
    <property type="entry name" value="Ferritin-like"/>
</dbReference>